<sequence>MVQVDKPVPKPRTIFSTPLGFVQNGQSPAAVSPQISPVTCNESQSIVPAVVVPGQYGWHPTVTVERTSSSASSASSVHTTSSSSNQPAAATTVSSSSSSETAMSSPASDKSYTRTPPPPSYPPPMPPPPRLPAHFQLPLGPPPPIPPRLGRERSLPEPIIDETDNDNDTDDGTAISVVSTNGRSSPLLESPREHRMPPGYSVSSNGDGSVCGESSSNVSSCDMYEFLRPAVTADLPAVQNSPTMKAEGESVCLSGWVNLKTGKKNCARVWASIRHRQLLFMPDIDDECPIVGPFDLSRLLFVGKSTDNASDIIVVLRPTNQNRKTSHANAEVVRFAPEENFAFWISLLAKCNCPGYPALHEAIEEMDAGGKIYIREGITGVWAEGYAFTRNDRLCFFTHQDEVVREVDMRKFSVIKMDMQLADYCNHISHSHLGPLLIMLEGSSLYLQNENDAATKTWFTFLQAQGNRPAKHLSECRLTADDIPMIMDKCIKFVATYGLKQQGLYRRNGPNTMTKAFFDALKKDPFGTHLTPNNDETINAIADVLRTFLRQLETPLVPEKVQSEMYNICDRYRPALLECKNLPDAVAETKRVLIRNAKANEYRNVIDTFPPVHFQTLKRLIDHLIEVNSYESDNLASIDNLSRVFGPTIFVVDKCNDTPSSMFSRTGQQISVMHDLIDLYDEIFKTPASIRAIGMSESFESKCVMKPRAEGFLIPVHLYEKDNQCFNVQSNWTAEEIVEYKVKKLDKPTAATALALFEVVKGGTLVRRVSDNETIKSIALERWIEWKATDAFLLLKKDRDPFNPANTRPFAEEIKIAEPGSKSFKSAQLKIDNGKKIQQFPKGEKLQKPQKEWTIDETIWFIGHTPERKPPTNFPYTTTFLLKNGKYNNKSSGFCVAFVDEVQRTQWLNAVAVCQRDYSSIVLVPDL</sequence>
<keyword evidence="3" id="KW-1185">Reference proteome</keyword>
<feature type="compositionally biased region" description="Pro residues" evidence="1">
    <location>
        <begin position="115"/>
        <end position="131"/>
    </location>
</feature>
<evidence type="ECO:0000313" key="3">
    <source>
        <dbReference type="Proteomes" id="UP000492821"/>
    </source>
</evidence>
<dbReference type="PANTHER" id="PTHR45899">
    <property type="entry name" value="RHO GTPASE ACTIVATING PROTEIN AT 15B, ISOFORM C"/>
    <property type="match status" value="1"/>
</dbReference>
<dbReference type="PANTHER" id="PTHR45899:SF2">
    <property type="entry name" value="RHO GTPASE ACTIVATING PROTEIN AT 15B, ISOFORM C"/>
    <property type="match status" value="1"/>
</dbReference>
<proteinExistence type="predicted"/>
<feature type="compositionally biased region" description="Low complexity" evidence="1">
    <location>
        <begin position="69"/>
        <end position="108"/>
    </location>
</feature>
<evidence type="ECO:0000259" key="2">
    <source>
        <dbReference type="PROSITE" id="PS50238"/>
    </source>
</evidence>
<dbReference type="Pfam" id="PF00620">
    <property type="entry name" value="RhoGAP"/>
    <property type="match status" value="1"/>
</dbReference>
<organism evidence="3 4">
    <name type="scientific">Panagrellus redivivus</name>
    <name type="common">Microworm</name>
    <dbReference type="NCBI Taxonomy" id="6233"/>
    <lineage>
        <taxon>Eukaryota</taxon>
        <taxon>Metazoa</taxon>
        <taxon>Ecdysozoa</taxon>
        <taxon>Nematoda</taxon>
        <taxon>Chromadorea</taxon>
        <taxon>Rhabditida</taxon>
        <taxon>Tylenchina</taxon>
        <taxon>Panagrolaimomorpha</taxon>
        <taxon>Panagrolaimoidea</taxon>
        <taxon>Panagrolaimidae</taxon>
        <taxon>Panagrellus</taxon>
    </lineage>
</organism>
<reference evidence="4" key="2">
    <citation type="submission" date="2020-10" db="UniProtKB">
        <authorList>
            <consortium name="WormBaseParasite"/>
        </authorList>
    </citation>
    <scope>IDENTIFICATION</scope>
</reference>
<dbReference type="AlphaFoldDB" id="A0A7E4ZSU0"/>
<name>A0A7E4ZSU0_PANRE</name>
<dbReference type="WBParaSite" id="Pan_g15413.t1">
    <property type="protein sequence ID" value="Pan_g15413.t1"/>
    <property type="gene ID" value="Pan_g15413"/>
</dbReference>
<feature type="domain" description="Rho-GAP" evidence="2">
    <location>
        <begin position="471"/>
        <end position="684"/>
    </location>
</feature>
<feature type="compositionally biased region" description="Acidic residues" evidence="1">
    <location>
        <begin position="159"/>
        <end position="171"/>
    </location>
</feature>
<reference evidence="3" key="1">
    <citation type="journal article" date="2013" name="Genetics">
        <title>The draft genome and transcriptome of Panagrellus redivivus are shaped by the harsh demands of a free-living lifestyle.</title>
        <authorList>
            <person name="Srinivasan J."/>
            <person name="Dillman A.R."/>
            <person name="Macchietto M.G."/>
            <person name="Heikkinen L."/>
            <person name="Lakso M."/>
            <person name="Fracchia K.M."/>
            <person name="Antoshechkin I."/>
            <person name="Mortazavi A."/>
            <person name="Wong G."/>
            <person name="Sternberg P.W."/>
        </authorList>
    </citation>
    <scope>NUCLEOTIDE SEQUENCE [LARGE SCALE GENOMIC DNA]</scope>
    <source>
        <strain evidence="3">MT8872</strain>
    </source>
</reference>
<protein>
    <submittedName>
        <fullName evidence="4">Rho-GAP domain-containing protein</fullName>
    </submittedName>
</protein>
<feature type="region of interest" description="Disordered" evidence="1">
    <location>
        <begin position="69"/>
        <end position="213"/>
    </location>
</feature>
<dbReference type="PROSITE" id="PS50238">
    <property type="entry name" value="RHOGAP"/>
    <property type="match status" value="1"/>
</dbReference>
<dbReference type="InterPro" id="IPR000198">
    <property type="entry name" value="RhoGAP_dom"/>
</dbReference>
<dbReference type="Proteomes" id="UP000492821">
    <property type="component" value="Unassembled WGS sequence"/>
</dbReference>
<dbReference type="InterPro" id="IPR008936">
    <property type="entry name" value="Rho_GTPase_activation_prot"/>
</dbReference>
<dbReference type="SUPFAM" id="SSF48350">
    <property type="entry name" value="GTPase activation domain, GAP"/>
    <property type="match status" value="1"/>
</dbReference>
<accession>A0A7E4ZSU0</accession>
<evidence type="ECO:0000313" key="4">
    <source>
        <dbReference type="WBParaSite" id="Pan_g15413.t1"/>
    </source>
</evidence>
<dbReference type="SMART" id="SM00324">
    <property type="entry name" value="RhoGAP"/>
    <property type="match status" value="1"/>
</dbReference>
<dbReference type="InterPro" id="IPR052227">
    <property type="entry name" value="Arf-Rho-GAP_ANK-PH_domain"/>
</dbReference>
<dbReference type="GO" id="GO:0005737">
    <property type="term" value="C:cytoplasm"/>
    <property type="evidence" value="ECO:0007669"/>
    <property type="project" value="TreeGrafter"/>
</dbReference>
<dbReference type="SUPFAM" id="SSF50729">
    <property type="entry name" value="PH domain-like"/>
    <property type="match status" value="1"/>
</dbReference>
<dbReference type="GO" id="GO:0007165">
    <property type="term" value="P:signal transduction"/>
    <property type="evidence" value="ECO:0007669"/>
    <property type="project" value="InterPro"/>
</dbReference>
<dbReference type="Gene3D" id="1.10.555.10">
    <property type="entry name" value="Rho GTPase activation protein"/>
    <property type="match status" value="1"/>
</dbReference>
<dbReference type="GO" id="GO:0005547">
    <property type="term" value="F:phosphatidylinositol-3,4,5-trisphosphate binding"/>
    <property type="evidence" value="ECO:0007669"/>
    <property type="project" value="TreeGrafter"/>
</dbReference>
<evidence type="ECO:0000256" key="1">
    <source>
        <dbReference type="SAM" id="MobiDB-lite"/>
    </source>
</evidence>